<dbReference type="AlphaFoldDB" id="A0A8K0P7U2"/>
<accession>A0A8K0P7U2</accession>
<dbReference type="Gene3D" id="1.25.40.10">
    <property type="entry name" value="Tetratricopeptide repeat domain"/>
    <property type="match status" value="1"/>
</dbReference>
<dbReference type="Proteomes" id="UP000792457">
    <property type="component" value="Unassembled WGS sequence"/>
</dbReference>
<evidence type="ECO:0000256" key="2">
    <source>
        <dbReference type="ARBA" id="ARBA00022737"/>
    </source>
</evidence>
<evidence type="ECO:0000313" key="5">
    <source>
        <dbReference type="EMBL" id="KAG8235248.1"/>
    </source>
</evidence>
<dbReference type="InterPro" id="IPR045243">
    <property type="entry name" value="Rna14-like"/>
</dbReference>
<evidence type="ECO:0000313" key="6">
    <source>
        <dbReference type="Proteomes" id="UP000792457"/>
    </source>
</evidence>
<dbReference type="OrthoDB" id="26282at2759"/>
<organism evidence="5 6">
    <name type="scientific">Ladona fulva</name>
    <name type="common">Scarce chaser dragonfly</name>
    <name type="synonym">Libellula fulva</name>
    <dbReference type="NCBI Taxonomy" id="123851"/>
    <lineage>
        <taxon>Eukaryota</taxon>
        <taxon>Metazoa</taxon>
        <taxon>Ecdysozoa</taxon>
        <taxon>Arthropoda</taxon>
        <taxon>Hexapoda</taxon>
        <taxon>Insecta</taxon>
        <taxon>Pterygota</taxon>
        <taxon>Palaeoptera</taxon>
        <taxon>Odonata</taxon>
        <taxon>Epiprocta</taxon>
        <taxon>Anisoptera</taxon>
        <taxon>Libelluloidea</taxon>
        <taxon>Libellulidae</taxon>
        <taxon>Ladona</taxon>
    </lineage>
</organism>
<proteinExistence type="predicted"/>
<dbReference type="GO" id="GO:0031124">
    <property type="term" value="P:mRNA 3'-end processing"/>
    <property type="evidence" value="ECO:0007669"/>
    <property type="project" value="InterPro"/>
</dbReference>
<protein>
    <recommendedName>
        <fullName evidence="4">Suppressor of forked domain-containing protein</fullName>
    </recommendedName>
</protein>
<dbReference type="GO" id="GO:0005634">
    <property type="term" value="C:nucleus"/>
    <property type="evidence" value="ECO:0007669"/>
    <property type="project" value="UniProtKB-SubCell"/>
</dbReference>
<dbReference type="SUPFAM" id="SSF48452">
    <property type="entry name" value="TPR-like"/>
    <property type="match status" value="1"/>
</dbReference>
<keyword evidence="3" id="KW-0539">Nucleus</keyword>
<feature type="domain" description="Suppressor of forked" evidence="4">
    <location>
        <begin position="14"/>
        <end position="86"/>
    </location>
</feature>
<dbReference type="PANTHER" id="PTHR19980:SF0">
    <property type="entry name" value="CLEAVAGE STIMULATION FACTOR SUBUNIT 3"/>
    <property type="match status" value="1"/>
</dbReference>
<name>A0A8K0P7U2_LADFU</name>
<evidence type="ECO:0000256" key="1">
    <source>
        <dbReference type="ARBA" id="ARBA00004123"/>
    </source>
</evidence>
<sequence length="101" mass="12186">MAEEKFEIDWGNEKLKRAQKQTEENPYDLEAWSLLIREAQGRWIGEMRLLFERLIQVFPSAGRYWKIYIELEMRARNFERVEKNLQSEDTYTPWAGPDMIG</sequence>
<gene>
    <name evidence="5" type="ORF">J437_LFUL014735</name>
</gene>
<dbReference type="GO" id="GO:0003729">
    <property type="term" value="F:mRNA binding"/>
    <property type="evidence" value="ECO:0007669"/>
    <property type="project" value="TreeGrafter"/>
</dbReference>
<dbReference type="InterPro" id="IPR011990">
    <property type="entry name" value="TPR-like_helical_dom_sf"/>
</dbReference>
<reference evidence="5" key="1">
    <citation type="submission" date="2013-04" db="EMBL/GenBank/DDBJ databases">
        <authorList>
            <person name="Qu J."/>
            <person name="Murali S.C."/>
            <person name="Bandaranaike D."/>
            <person name="Bellair M."/>
            <person name="Blankenburg K."/>
            <person name="Chao H."/>
            <person name="Dinh H."/>
            <person name="Doddapaneni H."/>
            <person name="Downs B."/>
            <person name="Dugan-Rocha S."/>
            <person name="Elkadiri S."/>
            <person name="Gnanaolivu R.D."/>
            <person name="Hernandez B."/>
            <person name="Javaid M."/>
            <person name="Jayaseelan J.C."/>
            <person name="Lee S."/>
            <person name="Li M."/>
            <person name="Ming W."/>
            <person name="Munidasa M."/>
            <person name="Muniz J."/>
            <person name="Nguyen L."/>
            <person name="Ongeri F."/>
            <person name="Osuji N."/>
            <person name="Pu L.-L."/>
            <person name="Puazo M."/>
            <person name="Qu C."/>
            <person name="Quiroz J."/>
            <person name="Raj R."/>
            <person name="Weissenberger G."/>
            <person name="Xin Y."/>
            <person name="Zou X."/>
            <person name="Han Y."/>
            <person name="Richards S."/>
            <person name="Worley K."/>
            <person name="Muzny D."/>
            <person name="Gibbs R."/>
        </authorList>
    </citation>
    <scope>NUCLEOTIDE SEQUENCE</scope>
    <source>
        <strain evidence="5">Sampled in the wild</strain>
    </source>
</reference>
<keyword evidence="2" id="KW-0677">Repeat</keyword>
<dbReference type="PANTHER" id="PTHR19980">
    <property type="entry name" value="RNA CLEAVAGE STIMULATION FACTOR"/>
    <property type="match status" value="1"/>
</dbReference>
<dbReference type="EMBL" id="KZ308893">
    <property type="protein sequence ID" value="KAG8235248.1"/>
    <property type="molecule type" value="Genomic_DNA"/>
</dbReference>
<comment type="caution">
    <text evidence="5">The sequence shown here is derived from an EMBL/GenBank/DDBJ whole genome shotgun (WGS) entry which is preliminary data.</text>
</comment>
<comment type="subcellular location">
    <subcellularLocation>
        <location evidence="1">Nucleus</location>
    </subcellularLocation>
</comment>
<reference evidence="5" key="2">
    <citation type="submission" date="2017-10" db="EMBL/GenBank/DDBJ databases">
        <title>Ladona fulva Genome sequencing and assembly.</title>
        <authorList>
            <person name="Murali S."/>
            <person name="Richards S."/>
            <person name="Bandaranaike D."/>
            <person name="Bellair M."/>
            <person name="Blankenburg K."/>
            <person name="Chao H."/>
            <person name="Dinh H."/>
            <person name="Doddapaneni H."/>
            <person name="Dugan-Rocha S."/>
            <person name="Elkadiri S."/>
            <person name="Gnanaolivu R."/>
            <person name="Hernandez B."/>
            <person name="Skinner E."/>
            <person name="Javaid M."/>
            <person name="Lee S."/>
            <person name="Li M."/>
            <person name="Ming W."/>
            <person name="Munidasa M."/>
            <person name="Muniz J."/>
            <person name="Nguyen L."/>
            <person name="Hughes D."/>
            <person name="Osuji N."/>
            <person name="Pu L.-L."/>
            <person name="Puazo M."/>
            <person name="Qu C."/>
            <person name="Quiroz J."/>
            <person name="Raj R."/>
            <person name="Weissenberger G."/>
            <person name="Xin Y."/>
            <person name="Zou X."/>
            <person name="Han Y."/>
            <person name="Worley K."/>
            <person name="Muzny D."/>
            <person name="Gibbs R."/>
        </authorList>
    </citation>
    <scope>NUCLEOTIDE SEQUENCE</scope>
    <source>
        <strain evidence="5">Sampled in the wild</strain>
    </source>
</reference>
<dbReference type="Pfam" id="PF05843">
    <property type="entry name" value="Suf"/>
    <property type="match status" value="1"/>
</dbReference>
<evidence type="ECO:0000256" key="3">
    <source>
        <dbReference type="ARBA" id="ARBA00023242"/>
    </source>
</evidence>
<evidence type="ECO:0000259" key="4">
    <source>
        <dbReference type="Pfam" id="PF05843"/>
    </source>
</evidence>
<keyword evidence="6" id="KW-1185">Reference proteome</keyword>
<dbReference type="InterPro" id="IPR008847">
    <property type="entry name" value="Suf"/>
</dbReference>